<reference evidence="3" key="1">
    <citation type="submission" date="2017-06" db="EMBL/GenBank/DDBJ databases">
        <title>Herbaspirillum phytohormonus sp. nov., isolated from the root nodule of Robinia pseudoacacia in lead-zinc mine.</title>
        <authorList>
            <person name="Fan M."/>
            <person name="Lin Y."/>
        </authorList>
    </citation>
    <scope>NUCLEOTIDE SEQUENCE [LARGE SCALE GENOMIC DNA]</scope>
    <source>
        <strain evidence="3">SC-089</strain>
    </source>
</reference>
<dbReference type="Pfam" id="PF04909">
    <property type="entry name" value="Amidohydro_2"/>
    <property type="match status" value="1"/>
</dbReference>
<sequence>MPRGACDCHVHVVGAAGRYPMDPDRPYTPAPAGVQDLRAHLARLSLERAVIVQPSVYGTDNRCLLDALREMDGAARGIAVVADDADDRTLERLAAAGVAGVRLNLESTGRGDPDAVRGSLAKWSPRLAGLDWHVQIYASFQTMAAALDGLDALRVPLVLDHFAMVPAGTPAGDAGLARLLAWLRDGRLYVKLSGAYRLPGAAGHAARELAGMFIAANPDRILWASDWPHTNRDPGKERTQVSAYRRVDPAGLFAEIHDWLPGEALLRKVLVDNPAALYRF</sequence>
<dbReference type="PANTHER" id="PTHR35563">
    <property type="entry name" value="BARREL METAL-DEPENDENT HYDROLASE, PUTATIVE (AFU_ORTHOLOGUE AFUA_1G16240)-RELATED"/>
    <property type="match status" value="1"/>
</dbReference>
<dbReference type="InterPro" id="IPR032466">
    <property type="entry name" value="Metal_Hydrolase"/>
</dbReference>
<dbReference type="OrthoDB" id="9787654at2"/>
<dbReference type="GO" id="GO:0016787">
    <property type="term" value="F:hydrolase activity"/>
    <property type="evidence" value="ECO:0007669"/>
    <property type="project" value="UniProtKB-KW"/>
</dbReference>
<evidence type="ECO:0000259" key="1">
    <source>
        <dbReference type="Pfam" id="PF04909"/>
    </source>
</evidence>
<evidence type="ECO:0000313" key="3">
    <source>
        <dbReference type="Proteomes" id="UP000214603"/>
    </source>
</evidence>
<dbReference type="InterPro" id="IPR052358">
    <property type="entry name" value="Aro_Compnd_Degr_Hydrolases"/>
</dbReference>
<dbReference type="Gene3D" id="3.20.20.140">
    <property type="entry name" value="Metal-dependent hydrolases"/>
    <property type="match status" value="1"/>
</dbReference>
<keyword evidence="3" id="KW-1185">Reference proteome</keyword>
<organism evidence="2 3">
    <name type="scientific">Candidimonas nitroreducens</name>
    <dbReference type="NCBI Taxonomy" id="683354"/>
    <lineage>
        <taxon>Bacteria</taxon>
        <taxon>Pseudomonadati</taxon>
        <taxon>Pseudomonadota</taxon>
        <taxon>Betaproteobacteria</taxon>
        <taxon>Burkholderiales</taxon>
        <taxon>Alcaligenaceae</taxon>
        <taxon>Candidimonas</taxon>
    </lineage>
</organism>
<evidence type="ECO:0000313" key="2">
    <source>
        <dbReference type="EMBL" id="OWT55738.1"/>
    </source>
</evidence>
<accession>A0A225M355</accession>
<feature type="domain" description="Amidohydrolase-related" evidence="1">
    <location>
        <begin position="6"/>
        <end position="280"/>
    </location>
</feature>
<gene>
    <name evidence="2" type="ORF">CEY11_20180</name>
</gene>
<dbReference type="InterPro" id="IPR006680">
    <property type="entry name" value="Amidohydro-rel"/>
</dbReference>
<dbReference type="PANTHER" id="PTHR35563:SF2">
    <property type="entry name" value="BARREL METAL-DEPENDENT HYDROLASE, PUTATIVE (AFU_ORTHOLOGUE AFUA_1G16240)-RELATED"/>
    <property type="match status" value="1"/>
</dbReference>
<dbReference type="AlphaFoldDB" id="A0A225M355"/>
<dbReference type="Proteomes" id="UP000214603">
    <property type="component" value="Unassembled WGS sequence"/>
</dbReference>
<name>A0A225M355_9BURK</name>
<comment type="caution">
    <text evidence="2">The sequence shown here is derived from an EMBL/GenBank/DDBJ whole genome shotgun (WGS) entry which is preliminary data.</text>
</comment>
<protein>
    <submittedName>
        <fullName evidence="2">Amidohydrolase</fullName>
    </submittedName>
</protein>
<dbReference type="EMBL" id="NJIH01000012">
    <property type="protein sequence ID" value="OWT55738.1"/>
    <property type="molecule type" value="Genomic_DNA"/>
</dbReference>
<dbReference type="SUPFAM" id="SSF51556">
    <property type="entry name" value="Metallo-dependent hydrolases"/>
    <property type="match status" value="1"/>
</dbReference>
<keyword evidence="2" id="KW-0378">Hydrolase</keyword>
<proteinExistence type="predicted"/>